<evidence type="ECO:0008006" key="3">
    <source>
        <dbReference type="Google" id="ProtNLM"/>
    </source>
</evidence>
<dbReference type="Pfam" id="PF05114">
    <property type="entry name" value="MbnB_TglH_ChrH"/>
    <property type="match status" value="1"/>
</dbReference>
<organism evidence="1 2">
    <name type="scientific">Tsukamurella tyrosinosolvens</name>
    <dbReference type="NCBI Taxonomy" id="57704"/>
    <lineage>
        <taxon>Bacteria</taxon>
        <taxon>Bacillati</taxon>
        <taxon>Actinomycetota</taxon>
        <taxon>Actinomycetes</taxon>
        <taxon>Mycobacteriales</taxon>
        <taxon>Tsukamurellaceae</taxon>
        <taxon>Tsukamurella</taxon>
    </lineage>
</organism>
<dbReference type="OrthoDB" id="9763101at2"/>
<reference evidence="2" key="1">
    <citation type="submission" date="2016-10" db="EMBL/GenBank/DDBJ databases">
        <authorList>
            <person name="Varghese N."/>
            <person name="Submissions S."/>
        </authorList>
    </citation>
    <scope>NUCLEOTIDE SEQUENCE [LARGE SCALE GENOMIC DNA]</scope>
    <source>
        <strain evidence="2">DSM 44234</strain>
    </source>
</reference>
<dbReference type="Proteomes" id="UP000182241">
    <property type="component" value="Unassembled WGS sequence"/>
</dbReference>
<dbReference type="PANTHER" id="PTHR42194">
    <property type="entry name" value="UPF0276 PROTEIN HI_1600"/>
    <property type="match status" value="1"/>
</dbReference>
<dbReference type="SUPFAM" id="SSF51658">
    <property type="entry name" value="Xylose isomerase-like"/>
    <property type="match status" value="1"/>
</dbReference>
<accession>A0A1H4PS64</accession>
<dbReference type="STRING" id="57704.SAMN04489793_1527"/>
<dbReference type="InterPro" id="IPR007801">
    <property type="entry name" value="MbnB/TglH/ChrH"/>
</dbReference>
<gene>
    <name evidence="1" type="ORF">SAMN04489793_1527</name>
</gene>
<dbReference type="InterPro" id="IPR036237">
    <property type="entry name" value="Xyl_isomerase-like_sf"/>
</dbReference>
<dbReference type="PANTHER" id="PTHR42194:SF1">
    <property type="entry name" value="UPF0276 PROTEIN HI_1600"/>
    <property type="match status" value="1"/>
</dbReference>
<dbReference type="EMBL" id="FNSA01000003">
    <property type="protein sequence ID" value="SEC10052.1"/>
    <property type="molecule type" value="Genomic_DNA"/>
</dbReference>
<keyword evidence="2" id="KW-1185">Reference proteome</keyword>
<protein>
    <recommendedName>
        <fullName evidence="3">Sugar phosphate isomerase/epimerase</fullName>
    </recommendedName>
</protein>
<name>A0A1H4PS64_TSUTY</name>
<dbReference type="RefSeq" id="WP_068741122.1">
    <property type="nucleotide sequence ID" value="NZ_FNSA01000003.1"/>
</dbReference>
<evidence type="ECO:0000313" key="1">
    <source>
        <dbReference type="EMBL" id="SEC10052.1"/>
    </source>
</evidence>
<dbReference type="AlphaFoldDB" id="A0A1H4PS64"/>
<dbReference type="Gene3D" id="3.20.20.150">
    <property type="entry name" value="Divalent-metal-dependent TIM barrel enzymes"/>
    <property type="match status" value="1"/>
</dbReference>
<dbReference type="NCBIfam" id="NF003818">
    <property type="entry name" value="PRK05409.1"/>
    <property type="match status" value="1"/>
</dbReference>
<evidence type="ECO:0000313" key="2">
    <source>
        <dbReference type="Proteomes" id="UP000182241"/>
    </source>
</evidence>
<proteinExistence type="predicted"/>
<sequence>MAISGVSAAWRPELAGLLLDGARSGSVAFTEVVAENVDPADPPAELAELAHLGVTVVPHGVTLGIAGADLPDAGRLQRLADLAVALNAPLVSEHVAFVRAGTVGLDDDAAGADHGPHDDVLEAGHLMPAPRTAEALDVLVENVRVAQAALPVPLALENIAALFAWPEDHYDEPAYMRELVDRTGVRLVLDLANVHASCTARGADAADELRRYPLDAVAYVHIAGGRYDGGLYLDTHADPICPEVLDLLAVWRDSQRSLGGVSAGGGALPGVLLERDESVIESAVRHEMLCLREVLGID</sequence>